<accession>A0A433DGL7</accession>
<sequence length="78" mass="9025">MGRTTLKTHMFHIKSVSVHSGYAIIRNDERYLALRKQFRGSYSALNVSYVSSNQVAGTYMPRLEEITRILTQRFNASR</sequence>
<keyword evidence="2" id="KW-1185">Reference proteome</keyword>
<comment type="caution">
    <text evidence="1">The sequence shown here is derived from an EMBL/GenBank/DDBJ whole genome shotgun (WGS) entry which is preliminary data.</text>
</comment>
<protein>
    <submittedName>
        <fullName evidence="1">Uncharacterized protein</fullName>
    </submittedName>
</protein>
<reference evidence="1 2" key="1">
    <citation type="journal article" date="2018" name="New Phytol.">
        <title>Phylogenomics of Endogonaceae and evolution of mycorrhizas within Mucoromycota.</title>
        <authorList>
            <person name="Chang Y."/>
            <person name="Desiro A."/>
            <person name="Na H."/>
            <person name="Sandor L."/>
            <person name="Lipzen A."/>
            <person name="Clum A."/>
            <person name="Barry K."/>
            <person name="Grigoriev I.V."/>
            <person name="Martin F.M."/>
            <person name="Stajich J.E."/>
            <person name="Smith M.E."/>
            <person name="Bonito G."/>
            <person name="Spatafora J.W."/>
        </authorList>
    </citation>
    <scope>NUCLEOTIDE SEQUENCE [LARGE SCALE GENOMIC DNA]</scope>
    <source>
        <strain evidence="1 2">GMNB39</strain>
    </source>
</reference>
<gene>
    <name evidence="1" type="ORF">BC936DRAFT_140749</name>
</gene>
<name>A0A433DGL7_9FUNG</name>
<evidence type="ECO:0000313" key="2">
    <source>
        <dbReference type="Proteomes" id="UP000268093"/>
    </source>
</evidence>
<proteinExistence type="predicted"/>
<dbReference type="EMBL" id="RBNI01001779">
    <property type="protein sequence ID" value="RUP50003.1"/>
    <property type="molecule type" value="Genomic_DNA"/>
</dbReference>
<dbReference type="Proteomes" id="UP000268093">
    <property type="component" value="Unassembled WGS sequence"/>
</dbReference>
<evidence type="ECO:0000313" key="1">
    <source>
        <dbReference type="EMBL" id="RUP50003.1"/>
    </source>
</evidence>
<organism evidence="1 2">
    <name type="scientific">Jimgerdemannia flammicorona</name>
    <dbReference type="NCBI Taxonomy" id="994334"/>
    <lineage>
        <taxon>Eukaryota</taxon>
        <taxon>Fungi</taxon>
        <taxon>Fungi incertae sedis</taxon>
        <taxon>Mucoromycota</taxon>
        <taxon>Mucoromycotina</taxon>
        <taxon>Endogonomycetes</taxon>
        <taxon>Endogonales</taxon>
        <taxon>Endogonaceae</taxon>
        <taxon>Jimgerdemannia</taxon>
    </lineage>
</organism>
<dbReference type="AlphaFoldDB" id="A0A433DGL7"/>